<dbReference type="AlphaFoldDB" id="A0A7J7GW42"/>
<protein>
    <recommendedName>
        <fullName evidence="4">Protein kinase domain-containing protein</fullName>
    </recommendedName>
</protein>
<organism evidence="5 6">
    <name type="scientific">Camellia sinensis</name>
    <name type="common">Tea plant</name>
    <name type="synonym">Thea sinensis</name>
    <dbReference type="NCBI Taxonomy" id="4442"/>
    <lineage>
        <taxon>Eukaryota</taxon>
        <taxon>Viridiplantae</taxon>
        <taxon>Streptophyta</taxon>
        <taxon>Embryophyta</taxon>
        <taxon>Tracheophyta</taxon>
        <taxon>Spermatophyta</taxon>
        <taxon>Magnoliopsida</taxon>
        <taxon>eudicotyledons</taxon>
        <taxon>Gunneridae</taxon>
        <taxon>Pentapetalae</taxon>
        <taxon>asterids</taxon>
        <taxon>Ericales</taxon>
        <taxon>Theaceae</taxon>
        <taxon>Camellia</taxon>
    </lineage>
</organism>
<dbReference type="SUPFAM" id="SSF56112">
    <property type="entry name" value="Protein kinase-like (PK-like)"/>
    <property type="match status" value="1"/>
</dbReference>
<dbReference type="Pfam" id="PF00069">
    <property type="entry name" value="Pkinase"/>
    <property type="match status" value="2"/>
</dbReference>
<evidence type="ECO:0000313" key="6">
    <source>
        <dbReference type="Proteomes" id="UP000593564"/>
    </source>
</evidence>
<evidence type="ECO:0000259" key="4">
    <source>
        <dbReference type="PROSITE" id="PS50011"/>
    </source>
</evidence>
<dbReference type="PANTHER" id="PTHR27007">
    <property type="match status" value="1"/>
</dbReference>
<proteinExistence type="predicted"/>
<dbReference type="InterPro" id="IPR050528">
    <property type="entry name" value="L-type_Lectin-RKs"/>
</dbReference>
<evidence type="ECO:0000313" key="5">
    <source>
        <dbReference type="EMBL" id="KAF5944405.1"/>
    </source>
</evidence>
<feature type="domain" description="Protein kinase" evidence="4">
    <location>
        <begin position="12"/>
        <end position="187"/>
    </location>
</feature>
<dbReference type="EMBL" id="JACBKZ010000008">
    <property type="protein sequence ID" value="KAF5944405.1"/>
    <property type="molecule type" value="Genomic_DNA"/>
</dbReference>
<evidence type="ECO:0000256" key="3">
    <source>
        <dbReference type="PROSITE-ProRule" id="PRU10141"/>
    </source>
</evidence>
<dbReference type="InterPro" id="IPR017441">
    <property type="entry name" value="Protein_kinase_ATP_BS"/>
</dbReference>
<dbReference type="GO" id="GO:0004672">
    <property type="term" value="F:protein kinase activity"/>
    <property type="evidence" value="ECO:0007669"/>
    <property type="project" value="InterPro"/>
</dbReference>
<evidence type="ECO:0000256" key="2">
    <source>
        <dbReference type="ARBA" id="ARBA00022840"/>
    </source>
</evidence>
<accession>A0A7J7GW42</accession>
<dbReference type="Proteomes" id="UP000593564">
    <property type="component" value="Unassembled WGS sequence"/>
</dbReference>
<reference evidence="6" key="1">
    <citation type="journal article" date="2020" name="Nat. Commun.">
        <title>Genome assembly of wild tea tree DASZ reveals pedigree and selection history of tea varieties.</title>
        <authorList>
            <person name="Zhang W."/>
            <person name="Zhang Y."/>
            <person name="Qiu H."/>
            <person name="Guo Y."/>
            <person name="Wan H."/>
            <person name="Zhang X."/>
            <person name="Scossa F."/>
            <person name="Alseekh S."/>
            <person name="Zhang Q."/>
            <person name="Wang P."/>
            <person name="Xu L."/>
            <person name="Schmidt M.H."/>
            <person name="Jia X."/>
            <person name="Li D."/>
            <person name="Zhu A."/>
            <person name="Guo F."/>
            <person name="Chen W."/>
            <person name="Ni D."/>
            <person name="Usadel B."/>
            <person name="Fernie A.R."/>
            <person name="Wen W."/>
        </authorList>
    </citation>
    <scope>NUCLEOTIDE SEQUENCE [LARGE SCALE GENOMIC DNA]</scope>
    <source>
        <strain evidence="6">cv. G240</strain>
    </source>
</reference>
<keyword evidence="2 3" id="KW-0067">ATP-binding</keyword>
<keyword evidence="1 3" id="KW-0547">Nucleotide-binding</keyword>
<name>A0A7J7GW42_CAMSI</name>
<dbReference type="InterPro" id="IPR000719">
    <property type="entry name" value="Prot_kinase_dom"/>
</dbReference>
<gene>
    <name evidence="5" type="ORF">HYC85_018482</name>
</gene>
<dbReference type="InterPro" id="IPR011009">
    <property type="entry name" value="Kinase-like_dom_sf"/>
</dbReference>
<reference evidence="5 6" key="2">
    <citation type="submission" date="2020-07" db="EMBL/GenBank/DDBJ databases">
        <title>Genome assembly of wild tea tree DASZ reveals pedigree and selection history of tea varieties.</title>
        <authorList>
            <person name="Zhang W."/>
        </authorList>
    </citation>
    <scope>NUCLEOTIDE SEQUENCE [LARGE SCALE GENOMIC DNA]</scope>
    <source>
        <strain evidence="6">cv. G240</strain>
        <tissue evidence="5">Leaf</tissue>
    </source>
</reference>
<dbReference type="GO" id="GO:0005524">
    <property type="term" value="F:ATP binding"/>
    <property type="evidence" value="ECO:0007669"/>
    <property type="project" value="UniProtKB-UniRule"/>
</dbReference>
<dbReference type="PROSITE" id="PS50011">
    <property type="entry name" value="PROTEIN_KINASE_DOM"/>
    <property type="match status" value="1"/>
</dbReference>
<dbReference type="Gene3D" id="1.10.510.10">
    <property type="entry name" value="Transferase(Phosphotransferase) domain 1"/>
    <property type="match status" value="1"/>
</dbReference>
<feature type="binding site" evidence="3">
    <location>
        <position position="40"/>
    </location>
    <ligand>
        <name>ATP</name>
        <dbReference type="ChEBI" id="CHEBI:30616"/>
    </ligand>
</feature>
<keyword evidence="6" id="KW-1185">Reference proteome</keyword>
<dbReference type="PROSITE" id="PS00107">
    <property type="entry name" value="PROTEIN_KINASE_ATP"/>
    <property type="match status" value="1"/>
</dbReference>
<evidence type="ECO:0000256" key="1">
    <source>
        <dbReference type="ARBA" id="ARBA00022741"/>
    </source>
</evidence>
<dbReference type="Gene3D" id="3.30.200.20">
    <property type="entry name" value="Phosphorylase Kinase, domain 1"/>
    <property type="match status" value="1"/>
</dbReference>
<comment type="caution">
    <text evidence="5">The sequence shown here is derived from an EMBL/GenBank/DDBJ whole genome shotgun (WGS) entry which is preliminary data.</text>
</comment>
<sequence length="187" mass="20595">MEELVLDDKGVFSDEDVIGIGGNGKVYKGVLAGGVEVAVKRISHENIERTRELLAEISSLRRLKRQNVVGLRGWCKKEKVSLILVYDYMENGSLDKRECCTCMRSGRPSNVLLDKEINGRLGDFGPARMLGHGQATNTTQVVGTVGYLAPDVIRGSQASTQTDMFCFRVMCGRRPIEEGRLVMGIEG</sequence>